<dbReference type="KEGG" id="hnv:DDQ68_16315"/>
<evidence type="ECO:0000313" key="3">
    <source>
        <dbReference type="EMBL" id="AWM34213.1"/>
    </source>
</evidence>
<sequence length="388" mass="40926">MTILHLTADMDPRAGGVCQAVRTMIAGLAARGVASEVASLDDPAAPYVAAGPFPLHALGPGRGPWAYSARLGPWLDANLGRFDAVLVHGLWLYISYAARQAWRRQGPGAPPLYVMPHGMLDPYFQRAPGRRLKAARNWAYWKLVEGAVVNEATGVLFTCEEERRLAREPFRPYGPRRELVVGLGVEEPPAFAEAMRTALATALPAATEQPFLLFLSRIHEKKGVDLLVQAYAGGAAGPAAPPLVVAGPGLDTPYGQGVAALAAGAPAGKVVFPGMLAGDGKWGAFYGAAAFVLSSHQENFGIAVVEALACGTPVLISNQINIWREIEAAGAGLVADDTPAGTHGLLARWAALSPAEQQAMGRRARAAFEQYFAMGHAADRLLAALARD</sequence>
<dbReference type="PANTHER" id="PTHR45947">
    <property type="entry name" value="SULFOQUINOVOSYL TRANSFERASE SQD2"/>
    <property type="match status" value="1"/>
</dbReference>
<dbReference type="GO" id="GO:0016757">
    <property type="term" value="F:glycosyltransferase activity"/>
    <property type="evidence" value="ECO:0007669"/>
    <property type="project" value="InterPro"/>
</dbReference>
<dbReference type="Pfam" id="PF13439">
    <property type="entry name" value="Glyco_transf_4"/>
    <property type="match status" value="1"/>
</dbReference>
<reference evidence="4" key="1">
    <citation type="submission" date="2018-04" db="EMBL/GenBank/DDBJ databases">
        <title>Complete genome of Antarctic heterotrophic bacterium Hymenobacter nivis.</title>
        <authorList>
            <person name="Terashima M."/>
        </authorList>
    </citation>
    <scope>NUCLEOTIDE SEQUENCE [LARGE SCALE GENOMIC DNA]</scope>
    <source>
        <strain evidence="4">NBRC 111535</strain>
    </source>
</reference>
<dbReference type="EMBL" id="CP029145">
    <property type="protein sequence ID" value="AWM34213.1"/>
    <property type="molecule type" value="Genomic_DNA"/>
</dbReference>
<dbReference type="Gene3D" id="3.40.50.2000">
    <property type="entry name" value="Glycogen Phosphorylase B"/>
    <property type="match status" value="2"/>
</dbReference>
<gene>
    <name evidence="3" type="ORF">DDQ68_16315</name>
</gene>
<dbReference type="Proteomes" id="UP000245999">
    <property type="component" value="Chromosome"/>
</dbReference>
<organism evidence="3 4">
    <name type="scientific">Hymenobacter nivis</name>
    <dbReference type="NCBI Taxonomy" id="1850093"/>
    <lineage>
        <taxon>Bacteria</taxon>
        <taxon>Pseudomonadati</taxon>
        <taxon>Bacteroidota</taxon>
        <taxon>Cytophagia</taxon>
        <taxon>Cytophagales</taxon>
        <taxon>Hymenobacteraceae</taxon>
        <taxon>Hymenobacter</taxon>
    </lineage>
</organism>
<evidence type="ECO:0000313" key="4">
    <source>
        <dbReference type="Proteomes" id="UP000245999"/>
    </source>
</evidence>
<accession>A0A2Z3GK54</accession>
<proteinExistence type="predicted"/>
<dbReference type="InterPro" id="IPR001296">
    <property type="entry name" value="Glyco_trans_1"/>
</dbReference>
<dbReference type="Pfam" id="PF00534">
    <property type="entry name" value="Glycos_transf_1"/>
    <property type="match status" value="1"/>
</dbReference>
<dbReference type="AlphaFoldDB" id="A0A2Z3GK54"/>
<dbReference type="PANTHER" id="PTHR45947:SF3">
    <property type="entry name" value="SULFOQUINOVOSYL TRANSFERASE SQD2"/>
    <property type="match status" value="1"/>
</dbReference>
<keyword evidence="4" id="KW-1185">Reference proteome</keyword>
<name>A0A2Z3GK54_9BACT</name>
<keyword evidence="3" id="KW-0808">Transferase</keyword>
<dbReference type="SUPFAM" id="SSF53756">
    <property type="entry name" value="UDP-Glycosyltransferase/glycogen phosphorylase"/>
    <property type="match status" value="1"/>
</dbReference>
<protein>
    <submittedName>
        <fullName evidence="3">Glycosyl transferase family 1</fullName>
    </submittedName>
</protein>
<feature type="domain" description="Glycosyltransferase subfamily 4-like N-terminal" evidence="2">
    <location>
        <begin position="15"/>
        <end position="168"/>
    </location>
</feature>
<feature type="domain" description="Glycosyl transferase family 1" evidence="1">
    <location>
        <begin position="203"/>
        <end position="365"/>
    </location>
</feature>
<dbReference type="InterPro" id="IPR028098">
    <property type="entry name" value="Glyco_trans_4-like_N"/>
</dbReference>
<dbReference type="RefSeq" id="WP_109657259.1">
    <property type="nucleotide sequence ID" value="NZ_CP029145.1"/>
</dbReference>
<evidence type="ECO:0000259" key="1">
    <source>
        <dbReference type="Pfam" id="PF00534"/>
    </source>
</evidence>
<dbReference type="OrthoDB" id="9790710at2"/>
<dbReference type="InterPro" id="IPR050194">
    <property type="entry name" value="Glycosyltransferase_grp1"/>
</dbReference>
<evidence type="ECO:0000259" key="2">
    <source>
        <dbReference type="Pfam" id="PF13439"/>
    </source>
</evidence>